<sequence length="530" mass="57911">MGADTGLLDVVVVGAGFSGLYALDRLRAHGFACHAYEAAGGVGGTWYWNRYPGARCDVASLDYCYLHDRDLYRSWAWTERFASQPEILRYAEHFAQSRGLYPHITFGTAITAAAFDDGLWRLTTDRGDTVVTRFLVTAVGCMSAAHTPPLPGLDHFEGRVLHTGRWPHGEVDLTGRVGVVGVGSSGIQLIPEVARSASELTVFQRTANFSVPARNRPLTQADRDAAVAGYAQRVAEARTTRFGHAVTGTGQAILDTPPTERAAALDQRWAHGGTHIVATFTDTGRDLEANAVLADYFRDRVRETVQDPETARALTPTGYPIGTKRLCVDTGYYETFNLPHVRLVDLREDPIAEITVDGVRTARGHHRLDTLVLATGFDAFTGPLLRMGITGRGGHALAEEWRDGPRSYLGLAVAGFPNLFTITGPGSTLVLSNVMRALEHHVDWVLEALIHLRDNGITEFEAEAAAQRDWVGQVAELAGRTLYPHTDSYYLGANIDGKPRVFAPYAGGLDAYRRACEEIAREGYRGFRTA</sequence>
<protein>
    <submittedName>
        <fullName evidence="8">Cyclohexanone monooxygenase</fullName>
        <ecNumber evidence="8">1.14.13.22</ecNumber>
    </submittedName>
</protein>
<dbReference type="EMBL" id="JACJID010000003">
    <property type="protein sequence ID" value="MBA8926700.1"/>
    <property type="molecule type" value="Genomic_DNA"/>
</dbReference>
<reference evidence="8 9" key="1">
    <citation type="submission" date="2020-08" db="EMBL/GenBank/DDBJ databases">
        <title>Genomic Encyclopedia of Archaeal and Bacterial Type Strains, Phase II (KMG-II): from individual species to whole genera.</title>
        <authorList>
            <person name="Goeker M."/>
        </authorList>
    </citation>
    <scope>NUCLEOTIDE SEQUENCE [LARGE SCALE GENOMIC DNA]</scope>
    <source>
        <strain evidence="8 9">DSM 43850</strain>
    </source>
</reference>
<dbReference type="Gene3D" id="3.50.50.60">
    <property type="entry name" value="FAD/NAD(P)-binding domain"/>
    <property type="match status" value="2"/>
</dbReference>
<evidence type="ECO:0000313" key="9">
    <source>
        <dbReference type="Proteomes" id="UP000517916"/>
    </source>
</evidence>
<evidence type="ECO:0000256" key="5">
    <source>
        <dbReference type="ARBA" id="ARBA00022857"/>
    </source>
</evidence>
<evidence type="ECO:0000256" key="1">
    <source>
        <dbReference type="ARBA" id="ARBA00001974"/>
    </source>
</evidence>
<evidence type="ECO:0000313" key="8">
    <source>
        <dbReference type="EMBL" id="MBA8926700.1"/>
    </source>
</evidence>
<comment type="caution">
    <text evidence="8">The sequence shown here is derived from an EMBL/GenBank/DDBJ whole genome shotgun (WGS) entry which is preliminary data.</text>
</comment>
<dbReference type="SUPFAM" id="SSF51905">
    <property type="entry name" value="FAD/NAD(P)-binding domain"/>
    <property type="match status" value="2"/>
</dbReference>
<dbReference type="PRINTS" id="PR00411">
    <property type="entry name" value="PNDRDTASEI"/>
</dbReference>
<dbReference type="Pfam" id="PF00743">
    <property type="entry name" value="FMO-like"/>
    <property type="match status" value="1"/>
</dbReference>
<dbReference type="InterPro" id="IPR020946">
    <property type="entry name" value="Flavin_mOase-like"/>
</dbReference>
<dbReference type="RefSeq" id="WP_025355943.1">
    <property type="nucleotide sequence ID" value="NZ_BAAABQ010000039.1"/>
</dbReference>
<keyword evidence="7 8" id="KW-0503">Monooxygenase</keyword>
<dbReference type="PANTHER" id="PTHR43098:SF3">
    <property type="entry name" value="L-ORNITHINE N(5)-MONOOXYGENASE-RELATED"/>
    <property type="match status" value="1"/>
</dbReference>
<dbReference type="InterPro" id="IPR050775">
    <property type="entry name" value="FAD-binding_Monooxygenases"/>
</dbReference>
<keyword evidence="9" id="KW-1185">Reference proteome</keyword>
<evidence type="ECO:0000256" key="7">
    <source>
        <dbReference type="ARBA" id="ARBA00023033"/>
    </source>
</evidence>
<dbReference type="GO" id="GO:0018667">
    <property type="term" value="F:cyclohexanone monooxygenase activity"/>
    <property type="evidence" value="ECO:0007669"/>
    <property type="project" value="UniProtKB-EC"/>
</dbReference>
<keyword evidence="4" id="KW-0274">FAD</keyword>
<organism evidence="8 9">
    <name type="scientific">Kutzneria viridogrisea</name>
    <dbReference type="NCBI Taxonomy" id="47990"/>
    <lineage>
        <taxon>Bacteria</taxon>
        <taxon>Bacillati</taxon>
        <taxon>Actinomycetota</taxon>
        <taxon>Actinomycetes</taxon>
        <taxon>Pseudonocardiales</taxon>
        <taxon>Pseudonocardiaceae</taxon>
        <taxon>Kutzneria</taxon>
    </lineage>
</organism>
<dbReference type="Proteomes" id="UP000517916">
    <property type="component" value="Unassembled WGS sequence"/>
</dbReference>
<accession>A0ABR6BIY4</accession>
<name>A0ABR6BIY4_9PSEU</name>
<keyword evidence="6 8" id="KW-0560">Oxidoreductase</keyword>
<evidence type="ECO:0000256" key="2">
    <source>
        <dbReference type="ARBA" id="ARBA00010139"/>
    </source>
</evidence>
<comment type="similarity">
    <text evidence="2">Belongs to the FAD-binding monooxygenase family.</text>
</comment>
<keyword evidence="5" id="KW-0521">NADP</keyword>
<dbReference type="InterPro" id="IPR036188">
    <property type="entry name" value="FAD/NAD-bd_sf"/>
</dbReference>
<dbReference type="EC" id="1.14.13.22" evidence="8"/>
<evidence type="ECO:0000256" key="4">
    <source>
        <dbReference type="ARBA" id="ARBA00022827"/>
    </source>
</evidence>
<dbReference type="PANTHER" id="PTHR43098">
    <property type="entry name" value="L-ORNITHINE N(5)-MONOOXYGENASE-RELATED"/>
    <property type="match status" value="1"/>
</dbReference>
<evidence type="ECO:0000256" key="3">
    <source>
        <dbReference type="ARBA" id="ARBA00022630"/>
    </source>
</evidence>
<keyword evidence="3" id="KW-0285">Flavoprotein</keyword>
<evidence type="ECO:0000256" key="6">
    <source>
        <dbReference type="ARBA" id="ARBA00023002"/>
    </source>
</evidence>
<proteinExistence type="inferred from homology"/>
<comment type="cofactor">
    <cofactor evidence="1">
        <name>FAD</name>
        <dbReference type="ChEBI" id="CHEBI:57692"/>
    </cofactor>
</comment>
<gene>
    <name evidence="8" type="ORF">BC739_003906</name>
</gene>